<dbReference type="RefSeq" id="WP_083161634.1">
    <property type="nucleotide sequence ID" value="NZ_MVHF01000004.1"/>
</dbReference>
<feature type="signal peptide" evidence="2">
    <location>
        <begin position="1"/>
        <end position="30"/>
    </location>
</feature>
<dbReference type="Proteomes" id="UP000192448">
    <property type="component" value="Unassembled WGS sequence"/>
</dbReference>
<dbReference type="AlphaFoldDB" id="A0A1X0B772"/>
<feature type="region of interest" description="Disordered" evidence="1">
    <location>
        <begin position="34"/>
        <end position="55"/>
    </location>
</feature>
<reference evidence="3 4" key="1">
    <citation type="submission" date="2017-02" db="EMBL/GenBank/DDBJ databases">
        <title>The new phylogeny of genus Mycobacterium.</title>
        <authorList>
            <person name="Tortoli E."/>
            <person name="Trovato A."/>
            <person name="Cirillo D.M."/>
        </authorList>
    </citation>
    <scope>NUCLEOTIDE SEQUENCE [LARGE SCALE GENOMIC DNA]</scope>
    <source>
        <strain evidence="3 4">RW6</strain>
    </source>
</reference>
<proteinExistence type="predicted"/>
<comment type="caution">
    <text evidence="3">The sequence shown here is derived from an EMBL/GenBank/DDBJ whole genome shotgun (WGS) entry which is preliminary data.</text>
</comment>
<dbReference type="OrthoDB" id="4762109at2"/>
<evidence type="ECO:0000313" key="4">
    <source>
        <dbReference type="Proteomes" id="UP000192448"/>
    </source>
</evidence>
<feature type="chain" id="PRO_5012484653" evidence="2">
    <location>
        <begin position="31"/>
        <end position="205"/>
    </location>
</feature>
<evidence type="ECO:0000313" key="3">
    <source>
        <dbReference type="EMBL" id="ORA38133.1"/>
    </source>
</evidence>
<protein>
    <submittedName>
        <fullName evidence="3">Uncharacterized protein</fullName>
    </submittedName>
</protein>
<evidence type="ECO:0000256" key="1">
    <source>
        <dbReference type="SAM" id="MobiDB-lite"/>
    </source>
</evidence>
<dbReference type="EMBL" id="MVHF01000004">
    <property type="protein sequence ID" value="ORA38133.1"/>
    <property type="molecule type" value="Genomic_DNA"/>
</dbReference>
<evidence type="ECO:0000256" key="2">
    <source>
        <dbReference type="SAM" id="SignalP"/>
    </source>
</evidence>
<gene>
    <name evidence="3" type="ORF">BST13_05930</name>
</gene>
<keyword evidence="4" id="KW-1185">Reference proteome</keyword>
<accession>A0A1X0B772</accession>
<keyword evidence="2" id="KW-0732">Signal</keyword>
<sequence length="205" mass="21504">MTGLRVIAVPAAITALALLVACSQPTQQPAATTVTVTTERGPEQPPVAPTGEPRRDASGAMLKAIGEGAGVGCPSPTAPCDLEFTVTAIEPGYQCSDPYQISPLAPGQQYLRYSVDGQAANKLEWSGSADALRINNWAIEDGDGVLHRDLDIASPCTEHADAVLQTFVPGTRMRGTVTVIAPASAKELRLIVGDMSWVWPISPKT</sequence>
<organism evidence="3 4">
    <name type="scientific">Mycobacterium aquaticum</name>
    <dbReference type="NCBI Taxonomy" id="1927124"/>
    <lineage>
        <taxon>Bacteria</taxon>
        <taxon>Bacillati</taxon>
        <taxon>Actinomycetota</taxon>
        <taxon>Actinomycetes</taxon>
        <taxon>Mycobacteriales</taxon>
        <taxon>Mycobacteriaceae</taxon>
        <taxon>Mycobacterium</taxon>
    </lineage>
</organism>
<dbReference type="PROSITE" id="PS51257">
    <property type="entry name" value="PROKAR_LIPOPROTEIN"/>
    <property type="match status" value="1"/>
</dbReference>
<name>A0A1X0B772_9MYCO</name>